<sequence>MMTGFGSNAGMLTDVNNKGIAVSWQMDSGAYVVFTMPTAIDGIDEFIESGAAWKTISSCITNKNNEYPEDGIELTVPEFELTTETLKLKEIMYSMGVRRVFTPKAQLKGITKADIMLDSVTQSSKFKLDPNGVEGSAFTLLVAVAGIPPEFPPPPIRLVFDRPFAFALFSQSKAPLFVGTYIGN</sequence>
<dbReference type="Gene3D" id="3.30.497.10">
    <property type="entry name" value="Antithrombin, subunit I, domain 2"/>
    <property type="match status" value="1"/>
</dbReference>
<organism evidence="2 3">
    <name type="scientific">Atopobium minutum 10063974</name>
    <dbReference type="NCBI Taxonomy" id="997872"/>
    <lineage>
        <taxon>Bacteria</taxon>
        <taxon>Bacillati</taxon>
        <taxon>Actinomycetota</taxon>
        <taxon>Coriobacteriia</taxon>
        <taxon>Coriobacteriales</taxon>
        <taxon>Atopobiaceae</taxon>
        <taxon>Atopobium</taxon>
    </lineage>
</organism>
<dbReference type="GO" id="GO:0005615">
    <property type="term" value="C:extracellular space"/>
    <property type="evidence" value="ECO:0007669"/>
    <property type="project" value="InterPro"/>
</dbReference>
<dbReference type="InterPro" id="IPR036186">
    <property type="entry name" value="Serpin_sf"/>
</dbReference>
<dbReference type="HOGENOM" id="CLU_1465383_0_0_11"/>
<dbReference type="GO" id="GO:0004867">
    <property type="term" value="F:serine-type endopeptidase inhibitor activity"/>
    <property type="evidence" value="ECO:0007669"/>
    <property type="project" value="InterPro"/>
</dbReference>
<dbReference type="InterPro" id="IPR042178">
    <property type="entry name" value="Serpin_sf_1"/>
</dbReference>
<reference evidence="2 3" key="1">
    <citation type="submission" date="2013-03" db="EMBL/GenBank/DDBJ databases">
        <title>The Genome Sequence of Atopobium minutum 10063974.</title>
        <authorList>
            <consortium name="The Broad Institute Genome Sequencing Platform"/>
            <person name="Earl A."/>
            <person name="Ward D."/>
            <person name="Feldgarden M."/>
            <person name="Gevers D."/>
            <person name="Lambert T."/>
            <person name="Marvaud J.-C."/>
            <person name="Courvalin P."/>
            <person name="Walker B."/>
            <person name="Young S.K."/>
            <person name="Zeng Q."/>
            <person name="Gargeya S."/>
            <person name="Fitzgerald M."/>
            <person name="Haas B."/>
            <person name="Abouelleil A."/>
            <person name="Alvarado L."/>
            <person name="Arachchi H.M."/>
            <person name="Berlin A.M."/>
            <person name="Chapman S.B."/>
            <person name="Dewar J."/>
            <person name="Goldberg J."/>
            <person name="Griggs A."/>
            <person name="Gujja S."/>
            <person name="Hansen M."/>
            <person name="Howarth C."/>
            <person name="Imamovic A."/>
            <person name="Larimer J."/>
            <person name="McCowan C."/>
            <person name="Murphy C."/>
            <person name="Neiman D."/>
            <person name="Pearson M."/>
            <person name="Priest M."/>
            <person name="Roberts A."/>
            <person name="Saif S."/>
            <person name="Shea T."/>
            <person name="Sisk P."/>
            <person name="Sykes S."/>
            <person name="Wortman J."/>
            <person name="Nusbaum C."/>
            <person name="Birren B."/>
        </authorList>
    </citation>
    <scope>NUCLEOTIDE SEQUENCE [LARGE SCALE GENOMIC DNA]</scope>
    <source>
        <strain evidence="2 3">10063974</strain>
    </source>
</reference>
<dbReference type="EMBL" id="AGXC01000003">
    <property type="protein sequence ID" value="EMZ40468.1"/>
    <property type="molecule type" value="Genomic_DNA"/>
</dbReference>
<dbReference type="PANTHER" id="PTHR11461:SF211">
    <property type="entry name" value="GH10112P-RELATED"/>
    <property type="match status" value="1"/>
</dbReference>
<gene>
    <name evidence="2" type="ORF">HMPREF1091_01411</name>
</gene>
<dbReference type="InterPro" id="IPR023796">
    <property type="entry name" value="Serpin_dom"/>
</dbReference>
<proteinExistence type="predicted"/>
<name>N2BPM9_9ACTN</name>
<dbReference type="SUPFAM" id="SSF56574">
    <property type="entry name" value="Serpins"/>
    <property type="match status" value="1"/>
</dbReference>
<dbReference type="Pfam" id="PF00079">
    <property type="entry name" value="Serpin"/>
    <property type="match status" value="1"/>
</dbReference>
<evidence type="ECO:0000259" key="1">
    <source>
        <dbReference type="Pfam" id="PF00079"/>
    </source>
</evidence>
<comment type="caution">
    <text evidence="2">The sequence shown here is derived from an EMBL/GenBank/DDBJ whole genome shotgun (WGS) entry which is preliminary data.</text>
</comment>
<keyword evidence="3" id="KW-1185">Reference proteome</keyword>
<protein>
    <recommendedName>
        <fullName evidence="1">Serpin domain-containing protein</fullName>
    </recommendedName>
</protein>
<accession>N2BPM9</accession>
<evidence type="ECO:0000313" key="2">
    <source>
        <dbReference type="EMBL" id="EMZ40468.1"/>
    </source>
</evidence>
<dbReference type="InterPro" id="IPR042185">
    <property type="entry name" value="Serpin_sf_2"/>
</dbReference>
<dbReference type="PATRIC" id="fig|997872.3.peg.1419"/>
<dbReference type="Gene3D" id="2.30.39.10">
    <property type="entry name" value="Alpha-1-antitrypsin, domain 1"/>
    <property type="match status" value="1"/>
</dbReference>
<feature type="domain" description="Serpin" evidence="1">
    <location>
        <begin position="27"/>
        <end position="181"/>
    </location>
</feature>
<dbReference type="InterPro" id="IPR000215">
    <property type="entry name" value="Serpin_fam"/>
</dbReference>
<evidence type="ECO:0000313" key="3">
    <source>
        <dbReference type="Proteomes" id="UP000012651"/>
    </source>
</evidence>
<dbReference type="Proteomes" id="UP000012651">
    <property type="component" value="Unassembled WGS sequence"/>
</dbReference>
<dbReference type="AlphaFoldDB" id="N2BPM9"/>
<dbReference type="PANTHER" id="PTHR11461">
    <property type="entry name" value="SERINE PROTEASE INHIBITOR, SERPIN"/>
    <property type="match status" value="1"/>
</dbReference>